<keyword evidence="4" id="KW-1185">Reference proteome</keyword>
<evidence type="ECO:0000256" key="1">
    <source>
        <dbReference type="ARBA" id="ARBA00022857"/>
    </source>
</evidence>
<evidence type="ECO:0000313" key="4">
    <source>
        <dbReference type="Proteomes" id="UP000179524"/>
    </source>
</evidence>
<dbReference type="RefSeq" id="WP_071309220.1">
    <property type="nucleotide sequence ID" value="NZ_MLQR01000020.1"/>
</dbReference>
<dbReference type="InterPro" id="IPR008670">
    <property type="entry name" value="CoA_reduct_LuxC"/>
</dbReference>
<dbReference type="PIRSF" id="PIRSF009414">
    <property type="entry name" value="LuxC"/>
    <property type="match status" value="1"/>
</dbReference>
<comment type="similarity">
    <text evidence="2">Belongs to the LuxC family.</text>
</comment>
<dbReference type="GO" id="GO:0008218">
    <property type="term" value="P:bioluminescence"/>
    <property type="evidence" value="ECO:0007669"/>
    <property type="project" value="InterPro"/>
</dbReference>
<comment type="caution">
    <text evidence="3">The sequence shown here is derived from an EMBL/GenBank/DDBJ whole genome shotgun (WGS) entry which is preliminary data.</text>
</comment>
<protein>
    <recommendedName>
        <fullName evidence="2">Acyl-CoA reductase</fullName>
        <ecNumber evidence="2">1.2.1.50</ecNumber>
    </recommendedName>
</protein>
<dbReference type="InterPro" id="IPR016161">
    <property type="entry name" value="Ald_DH/histidinol_DH"/>
</dbReference>
<sequence>MTTPFPCYFVPEQSKRLFGNVSLKTLTFENHGQKAELLVPNLNPELIEQVIKLIKKQQLEYMQNLRTNEIIDIMDEAIQKWLDPKYERRQYAEHLLPIITGYDHEMIRLFLSRYLRQFRKPKLQRMIDEDFPNPLILDEFRPRKSGGLYRAYGPNVITHIFSGNVPALPLWSLTAGLLLKSATLGKVSSSEPLFPVLFAETLREIDAELAESIAILSWKGGDSELEDVSFSHSNAVIAYGGDKAINNIKQKVPSHVSFHAHGHKISFGVITKECLATTKAWQTAKLAAYDVSWFDQQGCLSPHVFFVERGGKYSPRELAQMLANEMENFQTTHPRASLTKEEQHAILKHRSHVEFESFTNNKVELIKCENSTAWTVVYRDMGENKSIGDTLFPFSPLNRFVTIIPIENVNEIKEYSKNIEGHIQTVGVGCSPKHFSSIISLLGQCGVNRICALGSMPHPQPGWHHDGRFHLADLVRFCDVETSLENQIDEFDPDRD</sequence>
<keyword evidence="2" id="KW-0560">Oxidoreductase</keyword>
<name>A0A1S2LPG9_9BACI</name>
<dbReference type="Pfam" id="PF05893">
    <property type="entry name" value="LuxC"/>
    <property type="match status" value="1"/>
</dbReference>
<dbReference type="GO" id="GO:0050062">
    <property type="term" value="F:long-chain-fatty-acyl-CoA reductase activity"/>
    <property type="evidence" value="ECO:0007669"/>
    <property type="project" value="UniProtKB-EC"/>
</dbReference>
<dbReference type="CDD" id="cd07080">
    <property type="entry name" value="ALDH_Acyl-CoA-Red_LuxC"/>
    <property type="match status" value="1"/>
</dbReference>
<keyword evidence="1 2" id="KW-0521">NADP</keyword>
<gene>
    <name evidence="3" type="ORF">BKP37_08745</name>
</gene>
<proteinExistence type="inferred from homology"/>
<dbReference type="SUPFAM" id="SSF53720">
    <property type="entry name" value="ALDH-like"/>
    <property type="match status" value="1"/>
</dbReference>
<dbReference type="EC" id="1.2.1.50" evidence="2"/>
<dbReference type="AlphaFoldDB" id="A0A1S2LPG9"/>
<dbReference type="Proteomes" id="UP000179524">
    <property type="component" value="Unassembled WGS sequence"/>
</dbReference>
<organism evidence="3 4">
    <name type="scientific">Anaerobacillus alkalilacustris</name>
    <dbReference type="NCBI Taxonomy" id="393763"/>
    <lineage>
        <taxon>Bacteria</taxon>
        <taxon>Bacillati</taxon>
        <taxon>Bacillota</taxon>
        <taxon>Bacilli</taxon>
        <taxon>Bacillales</taxon>
        <taxon>Bacillaceae</taxon>
        <taxon>Anaerobacillus</taxon>
    </lineage>
</organism>
<dbReference type="GO" id="GO:0003995">
    <property type="term" value="F:acyl-CoA dehydrogenase activity"/>
    <property type="evidence" value="ECO:0007669"/>
    <property type="project" value="InterPro"/>
</dbReference>
<comment type="catalytic activity">
    <reaction evidence="2">
        <text>a long-chain fatty aldehyde + NADP(+) + CoA = a long-chain fatty acyl-CoA + NADPH + H(+)</text>
        <dbReference type="Rhea" id="RHEA:15437"/>
        <dbReference type="ChEBI" id="CHEBI:15378"/>
        <dbReference type="ChEBI" id="CHEBI:17176"/>
        <dbReference type="ChEBI" id="CHEBI:57287"/>
        <dbReference type="ChEBI" id="CHEBI:57783"/>
        <dbReference type="ChEBI" id="CHEBI:58349"/>
        <dbReference type="ChEBI" id="CHEBI:83139"/>
        <dbReference type="EC" id="1.2.1.50"/>
    </reaction>
</comment>
<evidence type="ECO:0000313" key="3">
    <source>
        <dbReference type="EMBL" id="OIJ14419.1"/>
    </source>
</evidence>
<evidence type="ECO:0000256" key="2">
    <source>
        <dbReference type="PIRNR" id="PIRNR009414"/>
    </source>
</evidence>
<dbReference type="EMBL" id="MLQR01000020">
    <property type="protein sequence ID" value="OIJ14419.1"/>
    <property type="molecule type" value="Genomic_DNA"/>
</dbReference>
<reference evidence="3 4" key="1">
    <citation type="submission" date="2016-10" db="EMBL/GenBank/DDBJ databases">
        <title>Draft genome sequences of four alkaliphilic bacteria belonging to the Anaerobacillus genus.</title>
        <authorList>
            <person name="Bassil N.M."/>
            <person name="Lloyd J.R."/>
        </authorList>
    </citation>
    <scope>NUCLEOTIDE SEQUENCE [LARGE SCALE GENOMIC DNA]</scope>
    <source>
        <strain evidence="3 4">DSM 18345</strain>
    </source>
</reference>
<accession>A0A1S2LPG9</accession>